<proteinExistence type="predicted"/>
<keyword evidence="2" id="KW-1185">Reference proteome</keyword>
<organism evidence="1 2">
    <name type="scientific">Candidatus Marithioploca araucensis</name>
    <dbReference type="NCBI Taxonomy" id="70273"/>
    <lineage>
        <taxon>Bacteria</taxon>
        <taxon>Pseudomonadati</taxon>
        <taxon>Pseudomonadota</taxon>
        <taxon>Gammaproteobacteria</taxon>
        <taxon>Thiotrichales</taxon>
        <taxon>Thiotrichaceae</taxon>
        <taxon>Candidatus Marithioploca</taxon>
    </lineage>
</organism>
<gene>
    <name evidence="1" type="ORF">QUF54_04295</name>
</gene>
<reference evidence="1" key="1">
    <citation type="submission" date="2023-06" db="EMBL/GenBank/DDBJ databases">
        <title>Uncultivated large filamentous bacteria from sulfidic sediments reveal new species and different genomic features in energy metabolism and defense.</title>
        <authorList>
            <person name="Fonseca A."/>
        </authorList>
    </citation>
    <scope>NUCLEOTIDE SEQUENCE</scope>
    <source>
        <strain evidence="1">HSG4</strain>
    </source>
</reference>
<feature type="non-terminal residue" evidence="1">
    <location>
        <position position="1"/>
    </location>
</feature>
<sequence length="126" mass="15387">EIHRVLKKDGKCWLYLYGGKNSFFWDVVDFCRKILSDVPQHYTQMVMNVLGYPPGRIFHRSDFFYVPLNNRYFESEIVMMLDETGFNDFKRLKRGTEYDWDEIIFKNPDIEHYIYGEGEMRFWLTK</sequence>
<evidence type="ECO:0000313" key="2">
    <source>
        <dbReference type="Proteomes" id="UP001171945"/>
    </source>
</evidence>
<evidence type="ECO:0000313" key="1">
    <source>
        <dbReference type="EMBL" id="MDM8562555.1"/>
    </source>
</evidence>
<name>A0ABT7VSB3_9GAMM</name>
<comment type="caution">
    <text evidence="1">The sequence shown here is derived from an EMBL/GenBank/DDBJ whole genome shotgun (WGS) entry which is preliminary data.</text>
</comment>
<accession>A0ABT7VSB3</accession>
<evidence type="ECO:0008006" key="3">
    <source>
        <dbReference type="Google" id="ProtNLM"/>
    </source>
</evidence>
<protein>
    <recommendedName>
        <fullName evidence="3">Methyltransferase</fullName>
    </recommendedName>
</protein>
<dbReference type="EMBL" id="JAUCGM010000198">
    <property type="protein sequence ID" value="MDM8562555.1"/>
    <property type="molecule type" value="Genomic_DNA"/>
</dbReference>
<dbReference type="Proteomes" id="UP001171945">
    <property type="component" value="Unassembled WGS sequence"/>
</dbReference>